<evidence type="ECO:0000259" key="2">
    <source>
        <dbReference type="Pfam" id="PF13810"/>
    </source>
</evidence>
<feature type="domain" description="DUF4185" evidence="2">
    <location>
        <begin position="343"/>
        <end position="619"/>
    </location>
</feature>
<feature type="compositionally biased region" description="Gly residues" evidence="1">
    <location>
        <begin position="53"/>
        <end position="62"/>
    </location>
</feature>
<comment type="caution">
    <text evidence="3">The sequence shown here is derived from an EMBL/GenBank/DDBJ whole genome shotgun (WGS) entry which is preliminary data.</text>
</comment>
<evidence type="ECO:0000256" key="1">
    <source>
        <dbReference type="SAM" id="MobiDB-lite"/>
    </source>
</evidence>
<feature type="compositionally biased region" description="Basic and acidic residues" evidence="1">
    <location>
        <begin position="87"/>
        <end position="96"/>
    </location>
</feature>
<dbReference type="Proteomes" id="UP001160130">
    <property type="component" value="Unassembled WGS sequence"/>
</dbReference>
<proteinExistence type="predicted"/>
<dbReference type="EMBL" id="JARXVE010000002">
    <property type="protein sequence ID" value="MDH6194958.1"/>
    <property type="molecule type" value="Genomic_DNA"/>
</dbReference>
<feature type="region of interest" description="Disordered" evidence="1">
    <location>
        <begin position="26"/>
        <end position="169"/>
    </location>
</feature>
<name>A0ABT6KWF7_9MYCO</name>
<protein>
    <recommendedName>
        <fullName evidence="2">DUF4185 domain-containing protein</fullName>
    </recommendedName>
</protein>
<accession>A0ABT6KWF7</accession>
<feature type="compositionally biased region" description="Low complexity" evidence="1">
    <location>
        <begin position="43"/>
        <end position="52"/>
    </location>
</feature>
<organism evidence="3 4">
    <name type="scientific">Mycolicibacterium frederiksbergense</name>
    <dbReference type="NCBI Taxonomy" id="117567"/>
    <lineage>
        <taxon>Bacteria</taxon>
        <taxon>Bacillati</taxon>
        <taxon>Actinomycetota</taxon>
        <taxon>Actinomycetes</taxon>
        <taxon>Mycobacteriales</taxon>
        <taxon>Mycobacteriaceae</taxon>
        <taxon>Mycolicibacterium</taxon>
    </lineage>
</organism>
<evidence type="ECO:0000313" key="3">
    <source>
        <dbReference type="EMBL" id="MDH6194958.1"/>
    </source>
</evidence>
<gene>
    <name evidence="3" type="ORF">M2272_001587</name>
</gene>
<feature type="domain" description="DUF4185" evidence="2">
    <location>
        <begin position="655"/>
        <end position="756"/>
    </location>
</feature>
<feature type="compositionally biased region" description="Basic and acidic residues" evidence="1">
    <location>
        <begin position="105"/>
        <end position="117"/>
    </location>
</feature>
<keyword evidence="4" id="KW-1185">Reference proteome</keyword>
<sequence length="772" mass="80674">MESTKYIGRVGALAVALGIGTALPSGTGIAWADETGGNAGKTSTSSNDKSGASSGGNAGNGSAGSSPNVKKPDASTTPSRKGPLSKLSERVRKDVESGLDGVGDALKRTQTRFDETRTQLSGTATKPARSRSSQNTGKSEPTKSSWSTQPSRDAAATVPDLDRTEQDLTQRPSTIVVKIKAATADIAQRGRDTNSTLRTPITALGTPDTMQQISAVPAAMITAPEPTTAKVTAPPVVSALLSAAGLAPFGAGTSPVAPAQSPALWAVMAWARREFERSVNPNGARVVSANDAASTVAEGEIQPMAAVVTDPAAATDPNKLTPKPAAPKVGQTTSIGWVTGNGTAPWVVGGTDLGIMWDNGAGKILSIFGDTFNDKAMTTGWRNNVLFRTGDTNLSNGLQFDEAVVTPGGTGPGTNYPANTWWGPGAGYQNGLGAGPIGAAQVILANPKFNGLFGTTYTMIPTSGISVTDPATNQTTQYVTVMSVRTWDNPGSWTTNYSAIAYSTDGGEHWTVDPNTVRASGFLRANKGFVAGNQNFQQNALVYGDAENPNSWTGGAVGSGERYVYVYGTPSGRQGSAYVARVPESELRNLDDYEYWAGEDNGGWRKGDPSAATSVIGGGNSNYLSFLPKTGFLGQINKEIANFINGIWVGGLPTGGNVSEMSVQYNEYLGKYVVLYTDGGNNVVMRVSDSPQGEWSDATVLVANAPASTDPVLNTAQSGMYAPMIHPWSGTDKLGTGNEQYLYYNLSYWGNYNVALKQTDLAPLKAQYTQNV</sequence>
<dbReference type="RefSeq" id="WP_280831595.1">
    <property type="nucleotide sequence ID" value="NZ_JARXVE010000002.1"/>
</dbReference>
<feature type="compositionally biased region" description="Polar residues" evidence="1">
    <location>
        <begin position="118"/>
        <end position="151"/>
    </location>
</feature>
<dbReference type="Pfam" id="PF13810">
    <property type="entry name" value="DUF4185"/>
    <property type="match status" value="2"/>
</dbReference>
<dbReference type="InterPro" id="IPR025442">
    <property type="entry name" value="DUF4185"/>
</dbReference>
<reference evidence="3 4" key="1">
    <citation type="submission" date="2023-04" db="EMBL/GenBank/DDBJ databases">
        <title>Forest soil microbial communities from Buena Vista Peninsula, Colon Province, Panama.</title>
        <authorList>
            <person name="Bouskill N."/>
        </authorList>
    </citation>
    <scope>NUCLEOTIDE SEQUENCE [LARGE SCALE GENOMIC DNA]</scope>
    <source>
        <strain evidence="3 4">AC80</strain>
    </source>
</reference>
<evidence type="ECO:0000313" key="4">
    <source>
        <dbReference type="Proteomes" id="UP001160130"/>
    </source>
</evidence>